<dbReference type="Pfam" id="PF00015">
    <property type="entry name" value="MCPsignal"/>
    <property type="match status" value="1"/>
</dbReference>
<dbReference type="EMBL" id="JBJHZX010000035">
    <property type="protein sequence ID" value="MFL0197691.1"/>
    <property type="molecule type" value="Genomic_DNA"/>
</dbReference>
<comment type="caution">
    <text evidence="4">The sequence shown here is derived from an EMBL/GenBank/DDBJ whole genome shotgun (WGS) entry which is preliminary data.</text>
</comment>
<dbReference type="PANTHER" id="PTHR32089:SF112">
    <property type="entry name" value="LYSOZYME-LIKE PROTEIN-RELATED"/>
    <property type="match status" value="1"/>
</dbReference>
<gene>
    <name evidence="4" type="ORF">ACJDU8_19280</name>
</gene>
<dbReference type="PANTHER" id="PTHR32089">
    <property type="entry name" value="METHYL-ACCEPTING CHEMOTAXIS PROTEIN MCPB"/>
    <property type="match status" value="1"/>
</dbReference>
<dbReference type="Proteomes" id="UP001623660">
    <property type="component" value="Unassembled WGS sequence"/>
</dbReference>
<keyword evidence="1 2" id="KW-0807">Transducer</keyword>
<organism evidence="4 5">
    <name type="scientific">Candidatus Clostridium eludens</name>
    <dbReference type="NCBI Taxonomy" id="3381663"/>
    <lineage>
        <taxon>Bacteria</taxon>
        <taxon>Bacillati</taxon>
        <taxon>Bacillota</taxon>
        <taxon>Clostridia</taxon>
        <taxon>Eubacteriales</taxon>
        <taxon>Clostridiaceae</taxon>
        <taxon>Clostridium</taxon>
    </lineage>
</organism>
<protein>
    <submittedName>
        <fullName evidence="4">Methyl-accepting chemotaxis protein</fullName>
    </submittedName>
</protein>
<reference evidence="4 5" key="1">
    <citation type="submission" date="2024-11" db="EMBL/GenBank/DDBJ databases">
        <authorList>
            <person name="Heng Y.C."/>
            <person name="Lim A.C.H."/>
            <person name="Lee J.K.Y."/>
            <person name="Kittelmann S."/>
        </authorList>
    </citation>
    <scope>NUCLEOTIDE SEQUENCE [LARGE SCALE GENOMIC DNA]</scope>
    <source>
        <strain evidence="4 5">WILCCON 0269</strain>
    </source>
</reference>
<dbReference type="SMART" id="SM00283">
    <property type="entry name" value="MA"/>
    <property type="match status" value="1"/>
</dbReference>
<dbReference type="PROSITE" id="PS50111">
    <property type="entry name" value="CHEMOTAXIS_TRANSDUC_2"/>
    <property type="match status" value="1"/>
</dbReference>
<dbReference type="RefSeq" id="WP_406793795.1">
    <property type="nucleotide sequence ID" value="NZ_JBJHZX010000035.1"/>
</dbReference>
<evidence type="ECO:0000259" key="3">
    <source>
        <dbReference type="PROSITE" id="PS50111"/>
    </source>
</evidence>
<accession>A0ABW8SRA6</accession>
<dbReference type="InterPro" id="IPR004089">
    <property type="entry name" value="MCPsignal_dom"/>
</dbReference>
<dbReference type="Gene3D" id="1.10.287.950">
    <property type="entry name" value="Methyl-accepting chemotaxis protein"/>
    <property type="match status" value="1"/>
</dbReference>
<keyword evidence="5" id="KW-1185">Reference proteome</keyword>
<evidence type="ECO:0000313" key="4">
    <source>
        <dbReference type="EMBL" id="MFL0197691.1"/>
    </source>
</evidence>
<evidence type="ECO:0000256" key="2">
    <source>
        <dbReference type="PROSITE-ProRule" id="PRU00284"/>
    </source>
</evidence>
<evidence type="ECO:0000256" key="1">
    <source>
        <dbReference type="ARBA" id="ARBA00023224"/>
    </source>
</evidence>
<dbReference type="SUPFAM" id="SSF58104">
    <property type="entry name" value="Methyl-accepting chemotaxis protein (MCP) signaling domain"/>
    <property type="match status" value="1"/>
</dbReference>
<evidence type="ECO:0000313" key="5">
    <source>
        <dbReference type="Proteomes" id="UP001623660"/>
    </source>
</evidence>
<sequence length="281" mass="30371">MEKLIENERESIITSLIEAIPIIKDALPVDSMFAVTDKEKFLYYVSGESINVKVSPGDPVPHQSGMYICQQTGKKTLQVLPKEVYGIPVKSSSIPIRNKENHIIGALGMGISINTQKILYDASQTIASTTEQISSTTEELASISTRLAQDLDSLKEAGESVIHEIKKTSEILQFVNEVARSSNLLGLNAAIEAARAGEQGRGFTVVAKEIRKMASNSAKSVKDISTILQSIQTGVSNMVDTLIEITEIGEEQASSTEEISASMEQLASSAIDLERIAKTAI</sequence>
<name>A0ABW8SRA6_9CLOT</name>
<feature type="domain" description="Methyl-accepting transducer" evidence="3">
    <location>
        <begin position="124"/>
        <end position="281"/>
    </location>
</feature>
<proteinExistence type="predicted"/>